<feature type="domain" description="Lipase" evidence="6">
    <location>
        <begin position="69"/>
        <end position="367"/>
    </location>
</feature>
<keyword evidence="7" id="KW-1185">Reference proteome</keyword>
<feature type="transmembrane region" description="Helical" evidence="5">
    <location>
        <begin position="17"/>
        <end position="36"/>
    </location>
</feature>
<gene>
    <name evidence="8" type="primary">LOC108744385</name>
</gene>
<dbReference type="Proteomes" id="UP000192223">
    <property type="component" value="Unplaced"/>
</dbReference>
<dbReference type="KEGG" id="apln:108744385"/>
<dbReference type="PRINTS" id="PR00821">
    <property type="entry name" value="TAGLIPASE"/>
</dbReference>
<dbReference type="PANTHER" id="PTHR11610:SF173">
    <property type="entry name" value="LIPASE DOMAIN-CONTAINING PROTEIN-RELATED"/>
    <property type="match status" value="1"/>
</dbReference>
<dbReference type="Pfam" id="PF00151">
    <property type="entry name" value="Lipase"/>
    <property type="match status" value="1"/>
</dbReference>
<dbReference type="InterPro" id="IPR013818">
    <property type="entry name" value="Lipase"/>
</dbReference>
<dbReference type="OrthoDB" id="6755582at2759"/>
<dbReference type="GO" id="GO:0017171">
    <property type="term" value="F:serine hydrolase activity"/>
    <property type="evidence" value="ECO:0007669"/>
    <property type="project" value="TreeGrafter"/>
</dbReference>
<evidence type="ECO:0000256" key="4">
    <source>
        <dbReference type="RuleBase" id="RU004262"/>
    </source>
</evidence>
<dbReference type="GO" id="GO:0016298">
    <property type="term" value="F:lipase activity"/>
    <property type="evidence" value="ECO:0007669"/>
    <property type="project" value="InterPro"/>
</dbReference>
<evidence type="ECO:0000313" key="8">
    <source>
        <dbReference type="RefSeq" id="XP_025832057.1"/>
    </source>
</evidence>
<evidence type="ECO:0000256" key="2">
    <source>
        <dbReference type="ARBA" id="ARBA00010701"/>
    </source>
</evidence>
<keyword evidence="5" id="KW-0812">Transmembrane</keyword>
<evidence type="ECO:0000256" key="3">
    <source>
        <dbReference type="ARBA" id="ARBA00022525"/>
    </source>
</evidence>
<dbReference type="InterPro" id="IPR029058">
    <property type="entry name" value="AB_hydrolase_fold"/>
</dbReference>
<accession>A0A7F5R7W1</accession>
<comment type="similarity">
    <text evidence="2 4">Belongs to the AB hydrolase superfamily. Lipase family.</text>
</comment>
<evidence type="ECO:0000256" key="5">
    <source>
        <dbReference type="SAM" id="Phobius"/>
    </source>
</evidence>
<feature type="non-terminal residue" evidence="8">
    <location>
        <position position="1"/>
    </location>
</feature>
<evidence type="ECO:0000256" key="1">
    <source>
        <dbReference type="ARBA" id="ARBA00004613"/>
    </source>
</evidence>
<organism evidence="7 8">
    <name type="scientific">Agrilus planipennis</name>
    <name type="common">Emerald ash borer</name>
    <name type="synonym">Agrilus marcopoli</name>
    <dbReference type="NCBI Taxonomy" id="224129"/>
    <lineage>
        <taxon>Eukaryota</taxon>
        <taxon>Metazoa</taxon>
        <taxon>Ecdysozoa</taxon>
        <taxon>Arthropoda</taxon>
        <taxon>Hexapoda</taxon>
        <taxon>Insecta</taxon>
        <taxon>Pterygota</taxon>
        <taxon>Neoptera</taxon>
        <taxon>Endopterygota</taxon>
        <taxon>Coleoptera</taxon>
        <taxon>Polyphaga</taxon>
        <taxon>Elateriformia</taxon>
        <taxon>Buprestoidea</taxon>
        <taxon>Buprestidae</taxon>
        <taxon>Agrilinae</taxon>
        <taxon>Agrilus</taxon>
    </lineage>
</organism>
<sequence>HHSPIPLASNISKNNNYCLFFPLVGLFASILLVQYANSIEVSQHLLHEIIEDVISIVFSIPTFNKITCSDVNSTRLRYYLYTPNNQINATRLNPEGQDNDLTNFDPSLETKFVTHGWLGEVNESWPEDIKNAYLKTGNYNIILLDWTAYSTHRYSRSACFVPKIANATARLLVQLKKDANLDLNKTHLIGHSLGGQMAGITGQFIQNLTSGEKVKRVTGLDAAGPLFCYPRVDHKDERITADDAQFVDGIHSNDGEFGCNIDYAQSNFYPNCGRSQSGCTKVDVSLLNITGSFNEFFSKISCSHGRSHQYWLESISKNDFSSRSCSSCLFFQGNLCSANSDDNVMGEYTSFSKDGEYFLKTNTEAPFGLL</sequence>
<dbReference type="SUPFAM" id="SSF53474">
    <property type="entry name" value="alpha/beta-Hydrolases"/>
    <property type="match status" value="1"/>
</dbReference>
<dbReference type="PANTHER" id="PTHR11610">
    <property type="entry name" value="LIPASE"/>
    <property type="match status" value="1"/>
</dbReference>
<comment type="subcellular location">
    <subcellularLocation>
        <location evidence="1">Secreted</location>
    </subcellularLocation>
</comment>
<name>A0A7F5R7W1_AGRPL</name>
<dbReference type="InParanoid" id="A0A7F5R7W1"/>
<evidence type="ECO:0000313" key="7">
    <source>
        <dbReference type="Proteomes" id="UP000192223"/>
    </source>
</evidence>
<dbReference type="GO" id="GO:0016042">
    <property type="term" value="P:lipid catabolic process"/>
    <property type="evidence" value="ECO:0007669"/>
    <property type="project" value="TreeGrafter"/>
</dbReference>
<protein>
    <submittedName>
        <fullName evidence="8">Pancreatic triacylglycerol lipase</fullName>
    </submittedName>
</protein>
<dbReference type="Gene3D" id="3.40.50.1820">
    <property type="entry name" value="alpha/beta hydrolase"/>
    <property type="match status" value="1"/>
</dbReference>
<proteinExistence type="inferred from homology"/>
<keyword evidence="5" id="KW-0472">Membrane</keyword>
<reference evidence="8" key="1">
    <citation type="submission" date="2025-08" db="UniProtKB">
        <authorList>
            <consortium name="RefSeq"/>
        </authorList>
    </citation>
    <scope>IDENTIFICATION</scope>
    <source>
        <tissue evidence="8">Entire body</tissue>
    </source>
</reference>
<evidence type="ECO:0000259" key="6">
    <source>
        <dbReference type="Pfam" id="PF00151"/>
    </source>
</evidence>
<dbReference type="AlphaFoldDB" id="A0A7F5R7W1"/>
<keyword evidence="3" id="KW-0964">Secreted</keyword>
<dbReference type="RefSeq" id="XP_025832057.1">
    <property type="nucleotide sequence ID" value="XM_025976272.1"/>
</dbReference>
<dbReference type="GeneID" id="108744385"/>
<dbReference type="GO" id="GO:0005615">
    <property type="term" value="C:extracellular space"/>
    <property type="evidence" value="ECO:0007669"/>
    <property type="project" value="TreeGrafter"/>
</dbReference>
<keyword evidence="5" id="KW-1133">Transmembrane helix</keyword>
<dbReference type="InterPro" id="IPR000734">
    <property type="entry name" value="TAG_lipase"/>
</dbReference>